<evidence type="ECO:0000256" key="7">
    <source>
        <dbReference type="ARBA" id="ARBA00023242"/>
    </source>
</evidence>
<dbReference type="GO" id="GO:0000978">
    <property type="term" value="F:RNA polymerase II cis-regulatory region sequence-specific DNA binding"/>
    <property type="evidence" value="ECO:0007669"/>
    <property type="project" value="TreeGrafter"/>
</dbReference>
<feature type="compositionally biased region" description="Low complexity" evidence="9">
    <location>
        <begin position="336"/>
        <end position="351"/>
    </location>
</feature>
<accession>A0A9P8BSB4</accession>
<dbReference type="Gene3D" id="3.30.50.10">
    <property type="entry name" value="Erythroid Transcription Factor GATA-1, subunit A"/>
    <property type="match status" value="2"/>
</dbReference>
<keyword evidence="5" id="KW-0805">Transcription regulation</keyword>
<dbReference type="EMBL" id="JAHRHY010000009">
    <property type="protein sequence ID" value="KAG9066909.1"/>
    <property type="molecule type" value="Genomic_DNA"/>
</dbReference>
<keyword evidence="6" id="KW-0804">Transcription</keyword>
<dbReference type="Pfam" id="PF00320">
    <property type="entry name" value="GATA"/>
    <property type="match status" value="2"/>
</dbReference>
<evidence type="ECO:0000256" key="8">
    <source>
        <dbReference type="PROSITE-ProRule" id="PRU00094"/>
    </source>
</evidence>
<dbReference type="GO" id="GO:0005634">
    <property type="term" value="C:nucleus"/>
    <property type="evidence" value="ECO:0007669"/>
    <property type="project" value="UniProtKB-SubCell"/>
</dbReference>
<keyword evidence="3 8" id="KW-0863">Zinc-finger</keyword>
<feature type="compositionally biased region" description="Polar residues" evidence="9">
    <location>
        <begin position="246"/>
        <end position="257"/>
    </location>
</feature>
<dbReference type="InterPro" id="IPR013088">
    <property type="entry name" value="Znf_NHR/GATA"/>
</dbReference>
<feature type="region of interest" description="Disordered" evidence="9">
    <location>
        <begin position="505"/>
        <end position="535"/>
    </location>
</feature>
<evidence type="ECO:0000256" key="5">
    <source>
        <dbReference type="ARBA" id="ARBA00023015"/>
    </source>
</evidence>
<dbReference type="CDD" id="cd00202">
    <property type="entry name" value="ZnF_GATA"/>
    <property type="match status" value="2"/>
</dbReference>
<evidence type="ECO:0000256" key="2">
    <source>
        <dbReference type="ARBA" id="ARBA00022723"/>
    </source>
</evidence>
<keyword evidence="4" id="KW-0862">Zinc</keyword>
<dbReference type="InterPro" id="IPR039355">
    <property type="entry name" value="Transcription_factor_GATA"/>
</dbReference>
<evidence type="ECO:0000256" key="9">
    <source>
        <dbReference type="SAM" id="MobiDB-lite"/>
    </source>
</evidence>
<keyword evidence="12" id="KW-1185">Reference proteome</keyword>
<keyword evidence="2" id="KW-0479">Metal-binding</keyword>
<evidence type="ECO:0000259" key="10">
    <source>
        <dbReference type="PROSITE" id="PS50114"/>
    </source>
</evidence>
<reference evidence="11" key="1">
    <citation type="submission" date="2021-06" db="EMBL/GenBank/DDBJ databases">
        <title>Genome Sequence of Mortierella hyaline Strain SCG-10, a Cold-Adapted, Nitrate-Reducing Fungus Isolated from Soil in Minnesota, USA.</title>
        <authorList>
            <person name="Aldossari N."/>
        </authorList>
    </citation>
    <scope>NUCLEOTIDE SEQUENCE</scope>
    <source>
        <strain evidence="11">SCG-10</strain>
    </source>
</reference>
<organism evidence="11 12">
    <name type="scientific">Linnemannia hyalina</name>
    <dbReference type="NCBI Taxonomy" id="64524"/>
    <lineage>
        <taxon>Eukaryota</taxon>
        <taxon>Fungi</taxon>
        <taxon>Fungi incertae sedis</taxon>
        <taxon>Mucoromycota</taxon>
        <taxon>Mortierellomycotina</taxon>
        <taxon>Mortierellomycetes</taxon>
        <taxon>Mortierellales</taxon>
        <taxon>Mortierellaceae</taxon>
        <taxon>Linnemannia</taxon>
    </lineage>
</organism>
<evidence type="ECO:0000313" key="12">
    <source>
        <dbReference type="Proteomes" id="UP000707451"/>
    </source>
</evidence>
<feature type="region of interest" description="Disordered" evidence="9">
    <location>
        <begin position="328"/>
        <end position="353"/>
    </location>
</feature>
<dbReference type="PANTHER" id="PTHR10071">
    <property type="entry name" value="TRANSCRIPTION FACTOR GATA FAMILY MEMBER"/>
    <property type="match status" value="1"/>
</dbReference>
<comment type="caution">
    <text evidence="11">The sequence shown here is derived from an EMBL/GenBank/DDBJ whole genome shotgun (WGS) entry which is preliminary data.</text>
</comment>
<dbReference type="SUPFAM" id="SSF57716">
    <property type="entry name" value="Glucocorticoid receptor-like (DNA-binding domain)"/>
    <property type="match status" value="2"/>
</dbReference>
<dbReference type="GO" id="GO:0045944">
    <property type="term" value="P:positive regulation of transcription by RNA polymerase II"/>
    <property type="evidence" value="ECO:0007669"/>
    <property type="project" value="TreeGrafter"/>
</dbReference>
<dbReference type="PRINTS" id="PR00619">
    <property type="entry name" value="GATAZNFINGER"/>
</dbReference>
<feature type="domain" description="GATA-type" evidence="10">
    <location>
        <begin position="382"/>
        <end position="435"/>
    </location>
</feature>
<protein>
    <recommendedName>
        <fullName evidence="10">GATA-type domain-containing protein</fullName>
    </recommendedName>
</protein>
<proteinExistence type="predicted"/>
<gene>
    <name evidence="11" type="ORF">KI688_012821</name>
</gene>
<dbReference type="OrthoDB" id="515401at2759"/>
<feature type="domain" description="GATA-type" evidence="10">
    <location>
        <begin position="262"/>
        <end position="320"/>
    </location>
</feature>
<comment type="subcellular location">
    <subcellularLocation>
        <location evidence="1">Nucleus</location>
    </subcellularLocation>
</comment>
<dbReference type="GO" id="GO:0000981">
    <property type="term" value="F:DNA-binding transcription factor activity, RNA polymerase II-specific"/>
    <property type="evidence" value="ECO:0007669"/>
    <property type="project" value="TreeGrafter"/>
</dbReference>
<sequence length="619" mass="67520">MAYFYLTSGGHVGRERSRYLSSHMFATHSPASASSGQANDATDSWVNSHSLLSAQDVLDYSSFSDRSNSPVLSIQSLASEQHSPNLDAYCFNDFTTPSAASSPFEQALQEQAIAATVKSSANETARQAALLHAYLAAQNLAYTQQLQHQRWDFAAMAQLETATQAQAQLQQQQQLEEAKRREEQEQVVRTQQSDAQNLARYLSQMQKEEPASQEEDMDKADAASDTISAPPSPSSTTSAHVERSPSPESSCQESNTPKAPKSSRKLVCFNCNVTQTPLWRRTPDRRHSLCNACGLYYKQYGAHRPLNVRHKLPTVLADVRMGAMPYARPSSHGMTAESSASSESDSDSGSSNAVSLPALTKMYSEALLRPAEQKITPPLMTAKQGIECANCSQTQTPLWRKNDAGEPICNACGLYAKLHKRSRPVTMRKSKISRRRRDWGGNLAQQAQAQAQALAMVHVQVQAKVQAQAAEVKNASIVTGIVSSEEPSSIEASLIQEMTRRAQALQGCPAPSVHSSDSEEEMEEVQEAPKQQQEIPTPVLALSPVPAPAVVATAAAGTVAQKLSGNAIMDEIKFSDMVSQMNAHQMNRFLSILESRCGVLRNRLLASTEPDQSSLDHLF</sequence>
<dbReference type="Proteomes" id="UP000707451">
    <property type="component" value="Unassembled WGS sequence"/>
</dbReference>
<evidence type="ECO:0000256" key="4">
    <source>
        <dbReference type="ARBA" id="ARBA00022833"/>
    </source>
</evidence>
<dbReference type="GO" id="GO:0008270">
    <property type="term" value="F:zinc ion binding"/>
    <property type="evidence" value="ECO:0007669"/>
    <property type="project" value="UniProtKB-KW"/>
</dbReference>
<dbReference type="SMART" id="SM00401">
    <property type="entry name" value="ZnF_GATA"/>
    <property type="match status" value="2"/>
</dbReference>
<dbReference type="AlphaFoldDB" id="A0A9P8BSB4"/>
<feature type="compositionally biased region" description="Basic and acidic residues" evidence="9">
    <location>
        <begin position="176"/>
        <end position="186"/>
    </location>
</feature>
<evidence type="ECO:0000256" key="3">
    <source>
        <dbReference type="ARBA" id="ARBA00022771"/>
    </source>
</evidence>
<dbReference type="PANTHER" id="PTHR10071:SF335">
    <property type="entry name" value="IRON-SENSING TRANSCRIPTIONAL REPRESSOR-RELATED"/>
    <property type="match status" value="1"/>
</dbReference>
<evidence type="ECO:0000313" key="11">
    <source>
        <dbReference type="EMBL" id="KAG9066909.1"/>
    </source>
</evidence>
<dbReference type="InterPro" id="IPR000679">
    <property type="entry name" value="Znf_GATA"/>
</dbReference>
<dbReference type="GO" id="GO:0000122">
    <property type="term" value="P:negative regulation of transcription by RNA polymerase II"/>
    <property type="evidence" value="ECO:0007669"/>
    <property type="project" value="TreeGrafter"/>
</dbReference>
<dbReference type="PROSITE" id="PS50114">
    <property type="entry name" value="GATA_ZN_FINGER_2"/>
    <property type="match status" value="2"/>
</dbReference>
<dbReference type="PROSITE" id="PS00344">
    <property type="entry name" value="GATA_ZN_FINGER_1"/>
    <property type="match status" value="1"/>
</dbReference>
<evidence type="ECO:0000256" key="6">
    <source>
        <dbReference type="ARBA" id="ARBA00023163"/>
    </source>
</evidence>
<name>A0A9P8BSB4_9FUNG</name>
<evidence type="ECO:0000256" key="1">
    <source>
        <dbReference type="ARBA" id="ARBA00004123"/>
    </source>
</evidence>
<feature type="compositionally biased region" description="Low complexity" evidence="9">
    <location>
        <begin position="223"/>
        <end position="239"/>
    </location>
</feature>
<feature type="region of interest" description="Disordered" evidence="9">
    <location>
        <begin position="175"/>
        <end position="262"/>
    </location>
</feature>
<keyword evidence="7" id="KW-0539">Nucleus</keyword>